<organism evidence="1 2">
    <name type="scientific">Arthrobacter bambusae</name>
    <dbReference type="NCBI Taxonomy" id="1338426"/>
    <lineage>
        <taxon>Bacteria</taxon>
        <taxon>Bacillati</taxon>
        <taxon>Actinomycetota</taxon>
        <taxon>Actinomycetes</taxon>
        <taxon>Micrococcales</taxon>
        <taxon>Micrococcaceae</taxon>
        <taxon>Arthrobacter</taxon>
    </lineage>
</organism>
<reference evidence="1 2" key="1">
    <citation type="submission" date="2024-06" db="EMBL/GenBank/DDBJ databases">
        <title>Sorghum-associated microbial communities from plants grown in Nebraska, USA.</title>
        <authorList>
            <person name="Schachtman D."/>
        </authorList>
    </citation>
    <scope>NUCLEOTIDE SEQUENCE [LARGE SCALE GENOMIC DNA]</scope>
    <source>
        <strain evidence="1 2">3552</strain>
    </source>
</reference>
<evidence type="ECO:0000313" key="1">
    <source>
        <dbReference type="EMBL" id="MET4538676.1"/>
    </source>
</evidence>
<sequence length="236" mass="26327">MCLWTQTKFTAGHSVLQDFPREPGLDGTGTSQVARNGRPRWLMGPSYRWFRRLRSCLICFRSQAIVAIFIASEGSLNTWFFAPCPAVPLVALHRGCCRHHEAAWRKKGTSSSSARNRRLSLEELISQITFPSSVRASTTPLKCSSPSRQRSRLWPLSMVDHAMVSALSCPSLVFATALSPNRHRNFCITKNCLNITSAASVHRRSFCVVLGRITKGCCIKDHAGTPRPPVNERESE</sequence>
<proteinExistence type="predicted"/>
<comment type="caution">
    <text evidence="1">The sequence shown here is derived from an EMBL/GenBank/DDBJ whole genome shotgun (WGS) entry which is preliminary data.</text>
</comment>
<protein>
    <submittedName>
        <fullName evidence="1">Uncharacterized protein</fullName>
    </submittedName>
</protein>
<gene>
    <name evidence="1" type="ORF">ABIE37_000431</name>
</gene>
<dbReference type="Proteomes" id="UP001549307">
    <property type="component" value="Unassembled WGS sequence"/>
</dbReference>
<keyword evidence="2" id="KW-1185">Reference proteome</keyword>
<evidence type="ECO:0000313" key="2">
    <source>
        <dbReference type="Proteomes" id="UP001549307"/>
    </source>
</evidence>
<accession>A0ABV2P256</accession>
<name>A0ABV2P256_9MICC</name>
<dbReference type="EMBL" id="JBEPSN010000001">
    <property type="protein sequence ID" value="MET4538676.1"/>
    <property type="molecule type" value="Genomic_DNA"/>
</dbReference>